<feature type="domain" description="DUF7344" evidence="1">
    <location>
        <begin position="16"/>
        <end position="91"/>
    </location>
</feature>
<gene>
    <name evidence="2" type="ORF">SAMN04489841_0575</name>
</gene>
<evidence type="ECO:0000313" key="3">
    <source>
        <dbReference type="Proteomes" id="UP000199114"/>
    </source>
</evidence>
<protein>
    <recommendedName>
        <fullName evidence="1">DUF7344 domain-containing protein</fullName>
    </recommendedName>
</protein>
<evidence type="ECO:0000313" key="2">
    <source>
        <dbReference type="EMBL" id="SEP81462.1"/>
    </source>
</evidence>
<dbReference type="InterPro" id="IPR055768">
    <property type="entry name" value="DUF7344"/>
</dbReference>
<proteinExistence type="predicted"/>
<accession>A0A1H9AXC6</accession>
<dbReference type="Gene3D" id="1.10.10.10">
    <property type="entry name" value="Winged helix-like DNA-binding domain superfamily/Winged helix DNA-binding domain"/>
    <property type="match status" value="1"/>
</dbReference>
<reference evidence="3" key="1">
    <citation type="submission" date="2016-10" db="EMBL/GenBank/DDBJ databases">
        <authorList>
            <person name="Varghese N."/>
            <person name="Submissions S."/>
        </authorList>
    </citation>
    <scope>NUCLEOTIDE SEQUENCE [LARGE SCALE GENOMIC DNA]</scope>
    <source>
        <strain evidence="3">DSM 25055</strain>
    </source>
</reference>
<dbReference type="AlphaFoldDB" id="A0A1H9AXC6"/>
<evidence type="ECO:0000259" key="1">
    <source>
        <dbReference type="Pfam" id="PF24035"/>
    </source>
</evidence>
<name>A0A1H9AXC6_9EURY</name>
<dbReference type="OrthoDB" id="247722at2157"/>
<sequence>MTQSRLESLEVDAVCTILSDATRRSIVCYLREVESATARELAGQLASSDGHGADDAGHDSRRTALVELVHVHLPRLAEHDIVEYDDPAEEVTLGSNVDEVEAFVEPSEGTAAE</sequence>
<keyword evidence="3" id="KW-1185">Reference proteome</keyword>
<organism evidence="2 3">
    <name type="scientific">Natrinema salaciae</name>
    <dbReference type="NCBI Taxonomy" id="1186196"/>
    <lineage>
        <taxon>Archaea</taxon>
        <taxon>Methanobacteriati</taxon>
        <taxon>Methanobacteriota</taxon>
        <taxon>Stenosarchaea group</taxon>
        <taxon>Halobacteria</taxon>
        <taxon>Halobacteriales</taxon>
        <taxon>Natrialbaceae</taxon>
        <taxon>Natrinema</taxon>
    </lineage>
</organism>
<dbReference type="RefSeq" id="WP_139210784.1">
    <property type="nucleotide sequence ID" value="NZ_FOFD01000001.1"/>
</dbReference>
<dbReference type="Proteomes" id="UP000199114">
    <property type="component" value="Unassembled WGS sequence"/>
</dbReference>
<dbReference type="Pfam" id="PF24035">
    <property type="entry name" value="DUF7344"/>
    <property type="match status" value="1"/>
</dbReference>
<dbReference type="EMBL" id="FOFD01000001">
    <property type="protein sequence ID" value="SEP81462.1"/>
    <property type="molecule type" value="Genomic_DNA"/>
</dbReference>
<dbReference type="InterPro" id="IPR036388">
    <property type="entry name" value="WH-like_DNA-bd_sf"/>
</dbReference>